<comment type="caution">
    <text evidence="3">The sequence shown here is derived from an EMBL/GenBank/DDBJ whole genome shotgun (WGS) entry which is preliminary data.</text>
</comment>
<protein>
    <submittedName>
        <fullName evidence="3">Putative Late nodulin</fullName>
    </submittedName>
</protein>
<sequence length="85" mass="10066">MSFIYYKFILLYLLQETRKNNMAKTLKFLCGLVLFVYLFFIKKDVAGNTFLMADNIECDTDAGCPKMVHHIFYKCIDNKCKQFRS</sequence>
<organism evidence="3">
    <name type="scientific">Medicago truncatula</name>
    <name type="common">Barrel medic</name>
    <name type="synonym">Medicago tribuloides</name>
    <dbReference type="NCBI Taxonomy" id="3880"/>
    <lineage>
        <taxon>Eukaryota</taxon>
        <taxon>Viridiplantae</taxon>
        <taxon>Streptophyta</taxon>
        <taxon>Embryophyta</taxon>
        <taxon>Tracheophyta</taxon>
        <taxon>Spermatophyta</taxon>
        <taxon>Magnoliopsida</taxon>
        <taxon>eudicotyledons</taxon>
        <taxon>Gunneridae</taxon>
        <taxon>Pentapetalae</taxon>
        <taxon>rosids</taxon>
        <taxon>fabids</taxon>
        <taxon>Fabales</taxon>
        <taxon>Fabaceae</taxon>
        <taxon>Papilionoideae</taxon>
        <taxon>50 kb inversion clade</taxon>
        <taxon>NPAAA clade</taxon>
        <taxon>Hologalegina</taxon>
        <taxon>IRL clade</taxon>
        <taxon>Trifolieae</taxon>
        <taxon>Medicago</taxon>
    </lineage>
</organism>
<reference evidence="3" key="1">
    <citation type="journal article" date="2018" name="Nat. Plants">
        <title>Whole-genome landscape of Medicago truncatula symbiotic genes.</title>
        <authorList>
            <person name="Pecrix Y."/>
            <person name="Gamas P."/>
            <person name="Carrere S."/>
        </authorList>
    </citation>
    <scope>NUCLEOTIDE SEQUENCE</scope>
    <source>
        <tissue evidence="3">Leaves</tissue>
    </source>
</reference>
<evidence type="ECO:0000259" key="2">
    <source>
        <dbReference type="Pfam" id="PF07127"/>
    </source>
</evidence>
<evidence type="ECO:0000313" key="3">
    <source>
        <dbReference type="EMBL" id="RHN51347.1"/>
    </source>
</evidence>
<proteinExistence type="predicted"/>
<keyword evidence="1" id="KW-1133">Transmembrane helix</keyword>
<evidence type="ECO:0000256" key="1">
    <source>
        <dbReference type="SAM" id="Phobius"/>
    </source>
</evidence>
<keyword evidence="1" id="KW-0472">Membrane</keyword>
<dbReference type="Gramene" id="rna35773">
    <property type="protein sequence ID" value="RHN51347.1"/>
    <property type="gene ID" value="gene35773"/>
</dbReference>
<feature type="domain" description="Late nodulin" evidence="2">
    <location>
        <begin position="22"/>
        <end position="81"/>
    </location>
</feature>
<dbReference type="EMBL" id="PSQE01000006">
    <property type="protein sequence ID" value="RHN51347.1"/>
    <property type="molecule type" value="Genomic_DNA"/>
</dbReference>
<gene>
    <name evidence="3" type="ORF">MtrunA17_Chr6g0467581</name>
</gene>
<dbReference type="Proteomes" id="UP000265566">
    <property type="component" value="Chromosome 6"/>
</dbReference>
<dbReference type="Pfam" id="PF07127">
    <property type="entry name" value="Nodulin_late"/>
    <property type="match status" value="1"/>
</dbReference>
<dbReference type="InterPro" id="IPR009810">
    <property type="entry name" value="Nodulin_late_dom"/>
</dbReference>
<name>A0A396HKC6_MEDTR</name>
<feature type="transmembrane region" description="Helical" evidence="1">
    <location>
        <begin position="21"/>
        <end position="41"/>
    </location>
</feature>
<dbReference type="GO" id="GO:0046872">
    <property type="term" value="F:metal ion binding"/>
    <property type="evidence" value="ECO:0007669"/>
    <property type="project" value="InterPro"/>
</dbReference>
<accession>A0A396HKC6</accession>
<dbReference type="AlphaFoldDB" id="A0A396HKC6"/>
<keyword evidence="1" id="KW-0812">Transmembrane</keyword>